<proteinExistence type="predicted"/>
<organism evidence="2 3">
    <name type="scientific">Helianthus annuus</name>
    <name type="common">Common sunflower</name>
    <dbReference type="NCBI Taxonomy" id="4232"/>
    <lineage>
        <taxon>Eukaryota</taxon>
        <taxon>Viridiplantae</taxon>
        <taxon>Streptophyta</taxon>
        <taxon>Embryophyta</taxon>
        <taxon>Tracheophyta</taxon>
        <taxon>Spermatophyta</taxon>
        <taxon>Magnoliopsida</taxon>
        <taxon>eudicotyledons</taxon>
        <taxon>Gunneridae</taxon>
        <taxon>Pentapetalae</taxon>
        <taxon>asterids</taxon>
        <taxon>campanulids</taxon>
        <taxon>Asterales</taxon>
        <taxon>Asteraceae</taxon>
        <taxon>Asteroideae</taxon>
        <taxon>Heliantheae alliance</taxon>
        <taxon>Heliantheae</taxon>
        <taxon>Helianthus</taxon>
    </lineage>
</organism>
<dbReference type="GO" id="GO:0003964">
    <property type="term" value="F:RNA-directed DNA polymerase activity"/>
    <property type="evidence" value="ECO:0007669"/>
    <property type="project" value="UniProtKB-KW"/>
</dbReference>
<reference evidence="2" key="1">
    <citation type="journal article" date="2017" name="Nature">
        <title>The sunflower genome provides insights into oil metabolism, flowering and Asterid evolution.</title>
        <authorList>
            <person name="Badouin H."/>
            <person name="Gouzy J."/>
            <person name="Grassa C.J."/>
            <person name="Murat F."/>
            <person name="Staton S.E."/>
            <person name="Cottret L."/>
            <person name="Lelandais-Briere C."/>
            <person name="Owens G.L."/>
            <person name="Carrere S."/>
            <person name="Mayjonade B."/>
            <person name="Legrand L."/>
            <person name="Gill N."/>
            <person name="Kane N.C."/>
            <person name="Bowers J.E."/>
            <person name="Hubner S."/>
            <person name="Bellec A."/>
            <person name="Berard A."/>
            <person name="Berges H."/>
            <person name="Blanchet N."/>
            <person name="Boniface M.C."/>
            <person name="Brunel D."/>
            <person name="Catrice O."/>
            <person name="Chaidir N."/>
            <person name="Claudel C."/>
            <person name="Donnadieu C."/>
            <person name="Faraut T."/>
            <person name="Fievet G."/>
            <person name="Helmstetter N."/>
            <person name="King M."/>
            <person name="Knapp S.J."/>
            <person name="Lai Z."/>
            <person name="Le Paslier M.C."/>
            <person name="Lippi Y."/>
            <person name="Lorenzon L."/>
            <person name="Mandel J.R."/>
            <person name="Marage G."/>
            <person name="Marchand G."/>
            <person name="Marquand E."/>
            <person name="Bret-Mestries E."/>
            <person name="Morien E."/>
            <person name="Nambeesan S."/>
            <person name="Nguyen T."/>
            <person name="Pegot-Espagnet P."/>
            <person name="Pouilly N."/>
            <person name="Raftis F."/>
            <person name="Sallet E."/>
            <person name="Schiex T."/>
            <person name="Thomas J."/>
            <person name="Vandecasteele C."/>
            <person name="Vares D."/>
            <person name="Vear F."/>
            <person name="Vautrin S."/>
            <person name="Crespi M."/>
            <person name="Mangin B."/>
            <person name="Burke J.M."/>
            <person name="Salse J."/>
            <person name="Munos S."/>
            <person name="Vincourt P."/>
            <person name="Rieseberg L.H."/>
            <person name="Langlade N.B."/>
        </authorList>
    </citation>
    <scope>NUCLEOTIDE SEQUENCE</scope>
    <source>
        <tissue evidence="2">Leaves</tissue>
    </source>
</reference>
<dbReference type="PANTHER" id="PTHR33116">
    <property type="entry name" value="REVERSE TRANSCRIPTASE ZINC-BINDING DOMAIN-CONTAINING PROTEIN-RELATED-RELATED"/>
    <property type="match status" value="1"/>
</dbReference>
<keyword evidence="2" id="KW-0695">RNA-directed DNA polymerase</keyword>
<dbReference type="Pfam" id="PF13966">
    <property type="entry name" value="zf-RVT"/>
    <property type="match status" value="1"/>
</dbReference>
<keyword evidence="2" id="KW-0808">Transferase</keyword>
<dbReference type="PANTHER" id="PTHR33116:SF81">
    <property type="entry name" value="RNA-DIRECTED DNA POLYMERASE"/>
    <property type="match status" value="1"/>
</dbReference>
<dbReference type="EMBL" id="MNCJ02000332">
    <property type="protein sequence ID" value="KAF5755763.1"/>
    <property type="molecule type" value="Genomic_DNA"/>
</dbReference>
<gene>
    <name evidence="2" type="ORF">HanXRQr2_Chr17g0806461</name>
</gene>
<accession>A0A9K3DJG7</accession>
<evidence type="ECO:0000313" key="3">
    <source>
        <dbReference type="Proteomes" id="UP000215914"/>
    </source>
</evidence>
<dbReference type="AlphaFoldDB" id="A0A9K3DJG7"/>
<sequence>MALGLGNKSYFEFEWIEVGDVMRLLQQVKVSGGKDSWVWANNEGQKFSTKSIRWEIELFASVPSDVSLFKWNPWAPLKVNYLGWRAELGKVAAKTALERRGVVIQSNICSRCGLEPETSDHIFVKCIWARSVWWCVFRWMRIPVLCEIDSVSHILIETQIGSKTWKKIVHMVVLGCLWRIWLVRNEKEFNCNMIPVPKIIDQLKEETFLWLNNRASSKVEGNKWVEFDICMIM</sequence>
<feature type="domain" description="Reverse transcriptase zinc-binding" evidence="1">
    <location>
        <begin position="54"/>
        <end position="133"/>
    </location>
</feature>
<keyword evidence="2" id="KW-0548">Nucleotidyltransferase</keyword>
<dbReference type="InterPro" id="IPR026960">
    <property type="entry name" value="RVT-Znf"/>
</dbReference>
<evidence type="ECO:0000259" key="1">
    <source>
        <dbReference type="Pfam" id="PF13966"/>
    </source>
</evidence>
<name>A0A9K3DJG7_HELAN</name>
<reference evidence="2" key="2">
    <citation type="submission" date="2020-06" db="EMBL/GenBank/DDBJ databases">
        <title>Helianthus annuus Genome sequencing and assembly Release 2.</title>
        <authorList>
            <person name="Gouzy J."/>
            <person name="Langlade N."/>
            <person name="Munos S."/>
        </authorList>
    </citation>
    <scope>NUCLEOTIDE SEQUENCE</scope>
    <source>
        <tissue evidence="2">Leaves</tissue>
    </source>
</reference>
<evidence type="ECO:0000313" key="2">
    <source>
        <dbReference type="EMBL" id="KAF5755763.1"/>
    </source>
</evidence>
<dbReference type="Gramene" id="mRNA:HanXRQr2_Chr17g0806461">
    <property type="protein sequence ID" value="CDS:HanXRQr2_Chr17g0806461.1"/>
    <property type="gene ID" value="HanXRQr2_Chr17g0806461"/>
</dbReference>
<protein>
    <submittedName>
        <fullName evidence="2">Reverse transcriptase zinc-binding domain-containing protein</fullName>
    </submittedName>
</protein>
<dbReference type="Proteomes" id="UP000215914">
    <property type="component" value="Unassembled WGS sequence"/>
</dbReference>
<comment type="caution">
    <text evidence="2">The sequence shown here is derived from an EMBL/GenBank/DDBJ whole genome shotgun (WGS) entry which is preliminary data.</text>
</comment>
<keyword evidence="3" id="KW-1185">Reference proteome</keyword>